<accession>A0A9N8QII9</accession>
<sequence length="250" mass="28274">MCSNRAAPSRDIALRLYGQELVRQLILDERSNDAASLVRFAYGFQEGTLLKLYGVEVKKKKLVPGAYQKLQVQRVKVFSQFADAAQILLGEEGFAGSSEVEYHSLRFTISNDSERIYPGSFVRAAVRIPSDADDHGPLQRPMFSVSLDAHGVRKLSYGQEHFLIPITAILNKINIVHDCTTHECPITNTRLRRQERETVNATTYEVSHNIDDDPQTAILNDTLCRSGWEMHHMYQVLPATRSLEDVIRSL</sequence>
<name>A0A9N8QII9_9BASI</name>
<protein>
    <submittedName>
        <fullName evidence="1">Uncharacterized protein</fullName>
    </submittedName>
</protein>
<comment type="caution">
    <text evidence="1">The sequence shown here is derived from an EMBL/GenBank/DDBJ whole genome shotgun (WGS) entry which is preliminary data.</text>
</comment>
<proteinExistence type="predicted"/>
<organism evidence="1 2">
    <name type="scientific">Tilletia laevis</name>
    <dbReference type="NCBI Taxonomy" id="157183"/>
    <lineage>
        <taxon>Eukaryota</taxon>
        <taxon>Fungi</taxon>
        <taxon>Dikarya</taxon>
        <taxon>Basidiomycota</taxon>
        <taxon>Ustilaginomycotina</taxon>
        <taxon>Exobasidiomycetes</taxon>
        <taxon>Tilletiales</taxon>
        <taxon>Tilletiaceae</taxon>
        <taxon>Tilletia</taxon>
    </lineage>
</organism>
<dbReference type="AlphaFoldDB" id="A0A9N8QII9"/>
<gene>
    <name evidence="1" type="ORF">JKILLFL_G6028</name>
</gene>
<evidence type="ECO:0000313" key="1">
    <source>
        <dbReference type="EMBL" id="CAD6941330.1"/>
    </source>
</evidence>
<reference evidence="1 2" key="1">
    <citation type="submission" date="2020-10" db="EMBL/GenBank/DDBJ databases">
        <authorList>
            <person name="Sedaghatjoo S."/>
        </authorList>
    </citation>
    <scope>NUCLEOTIDE SEQUENCE [LARGE SCALE GENOMIC DNA]</scope>
    <source>
        <strain evidence="1 2">LLFL</strain>
    </source>
</reference>
<dbReference type="Proteomes" id="UP000836404">
    <property type="component" value="Unassembled WGS sequence"/>
</dbReference>
<dbReference type="EMBL" id="CAJHJF010004215">
    <property type="protein sequence ID" value="CAD6941330.1"/>
    <property type="molecule type" value="Genomic_DNA"/>
</dbReference>
<keyword evidence="2" id="KW-1185">Reference proteome</keyword>
<evidence type="ECO:0000313" key="2">
    <source>
        <dbReference type="Proteomes" id="UP000836404"/>
    </source>
</evidence>